<comment type="caution">
    <text evidence="4">The sequence shown here is derived from an EMBL/GenBank/DDBJ whole genome shotgun (WGS) entry which is preliminary data.</text>
</comment>
<gene>
    <name evidence="4" type="primary">DNAJC21</name>
    <name evidence="4" type="ORF">CEXT_20021</name>
</gene>
<name>A0AAV4PXU8_CAEEX</name>
<evidence type="ECO:0000259" key="3">
    <source>
        <dbReference type="PROSITE" id="PS50157"/>
    </source>
</evidence>
<accession>A0AAV4PXU8</accession>
<dbReference type="EMBL" id="BPLR01005249">
    <property type="protein sequence ID" value="GIY01014.1"/>
    <property type="molecule type" value="Genomic_DNA"/>
</dbReference>
<feature type="domain" description="C2H2-type" evidence="3">
    <location>
        <begin position="124"/>
        <end position="156"/>
    </location>
</feature>
<dbReference type="AlphaFoldDB" id="A0AAV4PXU8"/>
<feature type="compositionally biased region" description="Basic residues" evidence="2">
    <location>
        <begin position="34"/>
        <end position="43"/>
    </location>
</feature>
<keyword evidence="1" id="KW-0862">Zinc</keyword>
<evidence type="ECO:0000313" key="4">
    <source>
        <dbReference type="EMBL" id="GIY01014.1"/>
    </source>
</evidence>
<dbReference type="Proteomes" id="UP001054945">
    <property type="component" value="Unassembled WGS sequence"/>
</dbReference>
<evidence type="ECO:0000256" key="2">
    <source>
        <dbReference type="SAM" id="MobiDB-lite"/>
    </source>
</evidence>
<proteinExistence type="predicted"/>
<sequence length="173" mass="19476">MEGLDDNEDPKVSESDEETSEALLVELVRSSSSKNKKKKKKNKNVPLETPLNVDNEDEEELNSKLEEITVDDPPKKCKNTDTKLSTKNDGSNKKDKKSKSKKEKVPTVNVPSESTEQVKEPPTTICEKCNQDFKTRNKLFSHLKESGHAVYKTENPKQNSSGGSTKKKKKKKL</sequence>
<dbReference type="PROSITE" id="PS50157">
    <property type="entry name" value="ZINC_FINGER_C2H2_2"/>
    <property type="match status" value="1"/>
</dbReference>
<dbReference type="PROSITE" id="PS00028">
    <property type="entry name" value="ZINC_FINGER_C2H2_1"/>
    <property type="match status" value="1"/>
</dbReference>
<dbReference type="GO" id="GO:0008270">
    <property type="term" value="F:zinc ion binding"/>
    <property type="evidence" value="ECO:0007669"/>
    <property type="project" value="UniProtKB-KW"/>
</dbReference>
<keyword evidence="1" id="KW-0479">Metal-binding</keyword>
<keyword evidence="1" id="KW-0863">Zinc-finger</keyword>
<feature type="region of interest" description="Disordered" evidence="2">
    <location>
        <begin position="146"/>
        <end position="173"/>
    </location>
</feature>
<dbReference type="InterPro" id="IPR013087">
    <property type="entry name" value="Znf_C2H2_type"/>
</dbReference>
<evidence type="ECO:0000256" key="1">
    <source>
        <dbReference type="PROSITE-ProRule" id="PRU00042"/>
    </source>
</evidence>
<reference evidence="4 5" key="1">
    <citation type="submission" date="2021-06" db="EMBL/GenBank/DDBJ databases">
        <title>Caerostris extrusa draft genome.</title>
        <authorList>
            <person name="Kono N."/>
            <person name="Arakawa K."/>
        </authorList>
    </citation>
    <scope>NUCLEOTIDE SEQUENCE [LARGE SCALE GENOMIC DNA]</scope>
</reference>
<feature type="region of interest" description="Disordered" evidence="2">
    <location>
        <begin position="1"/>
        <end position="122"/>
    </location>
</feature>
<keyword evidence="5" id="KW-1185">Reference proteome</keyword>
<evidence type="ECO:0000313" key="5">
    <source>
        <dbReference type="Proteomes" id="UP001054945"/>
    </source>
</evidence>
<protein>
    <submittedName>
        <fullName evidence="4">DnaJ subfamily C member 21</fullName>
    </submittedName>
</protein>
<feature type="compositionally biased region" description="Basic and acidic residues" evidence="2">
    <location>
        <begin position="61"/>
        <end position="93"/>
    </location>
</feature>
<organism evidence="4 5">
    <name type="scientific">Caerostris extrusa</name>
    <name type="common">Bark spider</name>
    <name type="synonym">Caerostris bankana</name>
    <dbReference type="NCBI Taxonomy" id="172846"/>
    <lineage>
        <taxon>Eukaryota</taxon>
        <taxon>Metazoa</taxon>
        <taxon>Ecdysozoa</taxon>
        <taxon>Arthropoda</taxon>
        <taxon>Chelicerata</taxon>
        <taxon>Arachnida</taxon>
        <taxon>Araneae</taxon>
        <taxon>Araneomorphae</taxon>
        <taxon>Entelegynae</taxon>
        <taxon>Araneoidea</taxon>
        <taxon>Araneidae</taxon>
        <taxon>Caerostris</taxon>
    </lineage>
</organism>